<evidence type="ECO:0000313" key="7">
    <source>
        <dbReference type="EMBL" id="AYV85887.1"/>
    </source>
</evidence>
<dbReference type="PROSITE" id="PS00397">
    <property type="entry name" value="RECOMBINASES_1"/>
    <property type="match status" value="1"/>
</dbReference>
<evidence type="ECO:0000256" key="2">
    <source>
        <dbReference type="ARBA" id="ARBA00023125"/>
    </source>
</evidence>
<evidence type="ECO:0000256" key="4">
    <source>
        <dbReference type="PIRSR" id="PIRSR606118-50"/>
    </source>
</evidence>
<accession>A0A3G5AFD4</accession>
<dbReference type="PANTHER" id="PTHR30461">
    <property type="entry name" value="DNA-INVERTASE FROM LAMBDOID PROPHAGE"/>
    <property type="match status" value="1"/>
</dbReference>
<organism evidence="7">
    <name type="scientific">Solivirus sp</name>
    <dbReference type="NCBI Taxonomy" id="2487772"/>
    <lineage>
        <taxon>Viruses</taxon>
        <taxon>Pithoviruses</taxon>
    </lineage>
</organism>
<feature type="active site" description="O-(5'-phospho-DNA)-serine intermediate" evidence="4 5">
    <location>
        <position position="17"/>
    </location>
</feature>
<evidence type="ECO:0000256" key="3">
    <source>
        <dbReference type="ARBA" id="ARBA00023172"/>
    </source>
</evidence>
<reference evidence="7" key="1">
    <citation type="submission" date="2018-10" db="EMBL/GenBank/DDBJ databases">
        <title>Hidden diversity of soil giant viruses.</title>
        <authorList>
            <person name="Schulz F."/>
            <person name="Alteio L."/>
            <person name="Goudeau D."/>
            <person name="Ryan E.M."/>
            <person name="Malmstrom R.R."/>
            <person name="Blanchard J."/>
            <person name="Woyke T."/>
        </authorList>
    </citation>
    <scope>NUCLEOTIDE SEQUENCE</scope>
    <source>
        <strain evidence="7">SOV1</strain>
    </source>
</reference>
<dbReference type="InterPro" id="IPR036162">
    <property type="entry name" value="Resolvase-like_N_sf"/>
</dbReference>
<name>A0A3G5AFD4_9VIRU</name>
<protein>
    <submittedName>
        <fullName evidence="7">Resolvase</fullName>
    </submittedName>
</protein>
<dbReference type="GO" id="GO:0003677">
    <property type="term" value="F:DNA binding"/>
    <property type="evidence" value="ECO:0007669"/>
    <property type="project" value="UniProtKB-KW"/>
</dbReference>
<dbReference type="SMART" id="SM00857">
    <property type="entry name" value="Resolvase"/>
    <property type="match status" value="1"/>
</dbReference>
<dbReference type="Gene3D" id="3.40.50.1390">
    <property type="entry name" value="Resolvase, N-terminal catalytic domain"/>
    <property type="match status" value="1"/>
</dbReference>
<dbReference type="EMBL" id="MK072489">
    <property type="protein sequence ID" value="AYV85887.1"/>
    <property type="molecule type" value="Genomic_DNA"/>
</dbReference>
<keyword evidence="2" id="KW-0238">DNA-binding</keyword>
<dbReference type="PANTHER" id="PTHR30461:SF23">
    <property type="entry name" value="DNA RECOMBINASE-RELATED"/>
    <property type="match status" value="1"/>
</dbReference>
<dbReference type="InterPro" id="IPR006118">
    <property type="entry name" value="Recombinase_CS"/>
</dbReference>
<feature type="domain" description="Resolvase/invertase-type recombinase catalytic" evidence="6">
    <location>
        <begin position="9"/>
        <end position="155"/>
    </location>
</feature>
<dbReference type="PROSITE" id="PS51736">
    <property type="entry name" value="RECOMBINASES_3"/>
    <property type="match status" value="1"/>
</dbReference>
<dbReference type="InterPro" id="IPR050639">
    <property type="entry name" value="SSR_resolvase"/>
</dbReference>
<evidence type="ECO:0000256" key="5">
    <source>
        <dbReference type="PROSITE-ProRule" id="PRU10137"/>
    </source>
</evidence>
<sequence length="262" mass="30020">MTTQSTLTVARAYVRVSTESQTLSGHSLETQETRIKDYCTYKKLNLIKVYCDSGISAKEMTKRPALLQLLEDAKKGEVIIVSDLSRLSRSTKDSLTILESLREKGVQLCCLNPDIDFTTSTGMFTFTILAAINKMERERIAYNVSVNLQRLSQEGHLRSSPPFAFRFVAKDKPFEPVPEQQEVILKIIEFFKEDPCISRVVDKLNEEGYNKVLNLNKKTITKERKFTRYLVTTILVDYNVIEPSESMKGRKSIEERIKSRSE</sequence>
<evidence type="ECO:0000256" key="1">
    <source>
        <dbReference type="ARBA" id="ARBA00022908"/>
    </source>
</evidence>
<evidence type="ECO:0000259" key="6">
    <source>
        <dbReference type="PROSITE" id="PS51736"/>
    </source>
</evidence>
<proteinExistence type="predicted"/>
<dbReference type="InterPro" id="IPR006119">
    <property type="entry name" value="Resolv_N"/>
</dbReference>
<keyword evidence="1" id="KW-0229">DNA integration</keyword>
<dbReference type="SUPFAM" id="SSF53041">
    <property type="entry name" value="Resolvase-like"/>
    <property type="match status" value="1"/>
</dbReference>
<dbReference type="GO" id="GO:0015074">
    <property type="term" value="P:DNA integration"/>
    <property type="evidence" value="ECO:0007669"/>
    <property type="project" value="UniProtKB-KW"/>
</dbReference>
<dbReference type="GO" id="GO:0000150">
    <property type="term" value="F:DNA strand exchange activity"/>
    <property type="evidence" value="ECO:0007669"/>
    <property type="project" value="InterPro"/>
</dbReference>
<gene>
    <name evidence="7" type="ORF">Solivirus1_44</name>
</gene>
<dbReference type="CDD" id="cd00338">
    <property type="entry name" value="Ser_Recombinase"/>
    <property type="match status" value="1"/>
</dbReference>
<dbReference type="Pfam" id="PF00239">
    <property type="entry name" value="Resolvase"/>
    <property type="match status" value="1"/>
</dbReference>
<keyword evidence="3" id="KW-0233">DNA recombination</keyword>